<dbReference type="OrthoDB" id="8300194at2759"/>
<sequence>MPGLEDTYHWAFILGPKTETLGSQGSRFHARERLHLGDRGAKPQTVWEYEERDTTLEPSSMLLARVMIAKVKSVRRLRSVLEGIPVRPEVEGWNCVGWIKEAFQAALADGKALGTSAGDWQSVRDTAMWYVEAKKAAHRYDGIVFHDPMTVATWDMMQGVELTP</sequence>
<accession>A0A8H4V7A7</accession>
<evidence type="ECO:0000313" key="2">
    <source>
        <dbReference type="Proteomes" id="UP000557566"/>
    </source>
</evidence>
<dbReference type="EMBL" id="JAAVMX010000003">
    <property type="protein sequence ID" value="KAF4510617.1"/>
    <property type="molecule type" value="Genomic_DNA"/>
</dbReference>
<proteinExistence type="predicted"/>
<evidence type="ECO:0000313" key="1">
    <source>
        <dbReference type="EMBL" id="KAF4510617.1"/>
    </source>
</evidence>
<protein>
    <submittedName>
        <fullName evidence="1">Uncharacterized protein</fullName>
    </submittedName>
</protein>
<keyword evidence="2" id="KW-1185">Reference proteome</keyword>
<dbReference type="Proteomes" id="UP000557566">
    <property type="component" value="Unassembled WGS sequence"/>
</dbReference>
<dbReference type="AlphaFoldDB" id="A0A8H4V7A7"/>
<gene>
    <name evidence="1" type="ORF">G6O67_002493</name>
</gene>
<name>A0A8H4V7A7_9HYPO</name>
<dbReference type="Pfam" id="PF21858">
    <property type="entry name" value="DUF6914"/>
    <property type="match status" value="1"/>
</dbReference>
<dbReference type="InterPro" id="IPR054208">
    <property type="entry name" value="DUF6914"/>
</dbReference>
<reference evidence="1 2" key="1">
    <citation type="journal article" date="2020" name="Genome Biol. Evol.">
        <title>A new high-quality draft genome assembly of the Chinese cordyceps Ophiocordyceps sinensis.</title>
        <authorList>
            <person name="Shu R."/>
            <person name="Zhang J."/>
            <person name="Meng Q."/>
            <person name="Zhang H."/>
            <person name="Zhou G."/>
            <person name="Li M."/>
            <person name="Wu P."/>
            <person name="Zhao Y."/>
            <person name="Chen C."/>
            <person name="Qin Q."/>
        </authorList>
    </citation>
    <scope>NUCLEOTIDE SEQUENCE [LARGE SCALE GENOMIC DNA]</scope>
    <source>
        <strain evidence="1 2">IOZ07</strain>
    </source>
</reference>
<organism evidence="1 2">
    <name type="scientific">Ophiocordyceps sinensis</name>
    <dbReference type="NCBI Taxonomy" id="72228"/>
    <lineage>
        <taxon>Eukaryota</taxon>
        <taxon>Fungi</taxon>
        <taxon>Dikarya</taxon>
        <taxon>Ascomycota</taxon>
        <taxon>Pezizomycotina</taxon>
        <taxon>Sordariomycetes</taxon>
        <taxon>Hypocreomycetidae</taxon>
        <taxon>Hypocreales</taxon>
        <taxon>Ophiocordycipitaceae</taxon>
        <taxon>Ophiocordyceps</taxon>
    </lineage>
</organism>
<comment type="caution">
    <text evidence="1">The sequence shown here is derived from an EMBL/GenBank/DDBJ whole genome shotgun (WGS) entry which is preliminary data.</text>
</comment>